<protein>
    <submittedName>
        <fullName evidence="1">Uncharacterized protein</fullName>
    </submittedName>
</protein>
<comment type="caution">
    <text evidence="1">The sequence shown here is derived from an EMBL/GenBank/DDBJ whole genome shotgun (WGS) entry which is preliminary data.</text>
</comment>
<dbReference type="EMBL" id="SGPK01000766">
    <property type="protein sequence ID" value="THG97966.1"/>
    <property type="molecule type" value="Genomic_DNA"/>
</dbReference>
<dbReference type="AlphaFoldDB" id="A0A4S4KJ24"/>
<name>A0A4S4KJ24_9AGAM</name>
<sequence length="167" mass="18939">MKKFNYSHAYPINVIDGELVTIVSPWNSLQSLLLKTSPLPPNFTTSLTLAILPMLSKQAHMLSKLELYIDEYESVDYVFRSLTCFDITGSSILNAQYLALYLSCILPTQYSLMFTNGDDSENEFAARGNEVDVLLPYFIQAYESNHYALRIMIAEKDKLVLIFTANS</sequence>
<evidence type="ECO:0000313" key="2">
    <source>
        <dbReference type="Proteomes" id="UP000308199"/>
    </source>
</evidence>
<dbReference type="Proteomes" id="UP000308199">
    <property type="component" value="Unassembled WGS sequence"/>
</dbReference>
<reference evidence="1 2" key="1">
    <citation type="submission" date="2019-02" db="EMBL/GenBank/DDBJ databases">
        <title>Genome sequencing of the rare red list fungi Phellinidium pouzarii.</title>
        <authorList>
            <person name="Buettner E."/>
            <person name="Kellner H."/>
        </authorList>
    </citation>
    <scope>NUCLEOTIDE SEQUENCE [LARGE SCALE GENOMIC DNA]</scope>
    <source>
        <strain evidence="1 2">DSM 108285</strain>
    </source>
</reference>
<proteinExistence type="predicted"/>
<accession>A0A4S4KJ24</accession>
<gene>
    <name evidence="1" type="ORF">EW145_g7506</name>
</gene>
<evidence type="ECO:0000313" key="1">
    <source>
        <dbReference type="EMBL" id="THG97966.1"/>
    </source>
</evidence>
<organism evidence="1 2">
    <name type="scientific">Phellinidium pouzarii</name>
    <dbReference type="NCBI Taxonomy" id="167371"/>
    <lineage>
        <taxon>Eukaryota</taxon>
        <taxon>Fungi</taxon>
        <taxon>Dikarya</taxon>
        <taxon>Basidiomycota</taxon>
        <taxon>Agaricomycotina</taxon>
        <taxon>Agaricomycetes</taxon>
        <taxon>Hymenochaetales</taxon>
        <taxon>Hymenochaetaceae</taxon>
        <taxon>Phellinidium</taxon>
    </lineage>
</organism>
<keyword evidence="2" id="KW-1185">Reference proteome</keyword>